<organism evidence="2 3">
    <name type="scientific">Nosema granulosis</name>
    <dbReference type="NCBI Taxonomy" id="83296"/>
    <lineage>
        <taxon>Eukaryota</taxon>
        <taxon>Fungi</taxon>
        <taxon>Fungi incertae sedis</taxon>
        <taxon>Microsporidia</taxon>
        <taxon>Nosematidae</taxon>
        <taxon>Nosema</taxon>
    </lineage>
</organism>
<name>A0A9P6H057_9MICR</name>
<evidence type="ECO:0000313" key="2">
    <source>
        <dbReference type="EMBL" id="KAF9764085.1"/>
    </source>
</evidence>
<dbReference type="OrthoDB" id="10509954at2759"/>
<evidence type="ECO:0000313" key="3">
    <source>
        <dbReference type="Proteomes" id="UP000740883"/>
    </source>
</evidence>
<keyword evidence="3" id="KW-1185">Reference proteome</keyword>
<dbReference type="EMBL" id="SBJO01000039">
    <property type="protein sequence ID" value="KAF9764085.1"/>
    <property type="molecule type" value="Genomic_DNA"/>
</dbReference>
<gene>
    <name evidence="2" type="ORF">NGRA_0842</name>
</gene>
<evidence type="ECO:0000256" key="1">
    <source>
        <dbReference type="SAM" id="SignalP"/>
    </source>
</evidence>
<dbReference type="AlphaFoldDB" id="A0A9P6H057"/>
<keyword evidence="1" id="KW-0732">Signal</keyword>
<feature type="chain" id="PRO_5040380522" evidence="1">
    <location>
        <begin position="16"/>
        <end position="342"/>
    </location>
</feature>
<proteinExistence type="predicted"/>
<dbReference type="Proteomes" id="UP000740883">
    <property type="component" value="Unassembled WGS sequence"/>
</dbReference>
<accession>A0A9P6H057</accession>
<reference evidence="2 3" key="1">
    <citation type="journal article" date="2020" name="Genome Biol. Evol.">
        <title>Comparative genomics of strictly vertically transmitted, feminizing microsporidia endosymbionts of amphipod crustaceans.</title>
        <authorList>
            <person name="Cormier A."/>
            <person name="Chebbi M.A."/>
            <person name="Giraud I."/>
            <person name="Wattier R."/>
            <person name="Teixeira M."/>
            <person name="Gilbert C."/>
            <person name="Rigaud T."/>
            <person name="Cordaux R."/>
        </authorList>
    </citation>
    <scope>NUCLEOTIDE SEQUENCE [LARGE SCALE GENOMIC DNA]</scope>
    <source>
        <strain evidence="2 3">Ou3-Ou53</strain>
    </source>
</reference>
<feature type="signal peptide" evidence="1">
    <location>
        <begin position="1"/>
        <end position="15"/>
    </location>
</feature>
<sequence length="342" mass="38218">MRILLVYISLIAINARKCTVSSSSEECIKEKPCVQKKQFSLIFTRPNRKCVQRESSSSSSCEENDKHNRDIICFDSQRSDQNIRGNMNEYLFIIQGVLSQGVAGTTKLIQGFANEIIRHLTSGVRNIIKAAESQASEELNRIEQRIVVIIRKYSDEILNEVDELVTTTNNDLLDNLVKLIKDANNTIKTELTKLAPQPIPPAPEVTSVDLIASVAIVNTTFADLVGNILLLFKKATSYEKGLLNKILIERKNGLIKEVTQVLNDFRIFLNSLFADIQSNESKLINNTFDHSSRKLLIELDNILSQIGQSIISIVKGCNTNFRPPLTVNSGALCAPFTGNNFF</sequence>
<protein>
    <submittedName>
        <fullName evidence="2">Uncharacterized protein</fullName>
    </submittedName>
</protein>
<comment type="caution">
    <text evidence="2">The sequence shown here is derived from an EMBL/GenBank/DDBJ whole genome shotgun (WGS) entry which is preliminary data.</text>
</comment>